<proteinExistence type="predicted"/>
<evidence type="ECO:0000313" key="2">
    <source>
        <dbReference type="Proteomes" id="UP001359559"/>
    </source>
</evidence>
<dbReference type="AlphaFoldDB" id="A0AAN9K706"/>
<dbReference type="Proteomes" id="UP001359559">
    <property type="component" value="Unassembled WGS sequence"/>
</dbReference>
<keyword evidence="2" id="KW-1185">Reference proteome</keyword>
<dbReference type="EMBL" id="JAYKXN010000002">
    <property type="protein sequence ID" value="KAK7311423.1"/>
    <property type="molecule type" value="Genomic_DNA"/>
</dbReference>
<name>A0AAN9K706_CLITE</name>
<comment type="caution">
    <text evidence="1">The sequence shown here is derived from an EMBL/GenBank/DDBJ whole genome shotgun (WGS) entry which is preliminary data.</text>
</comment>
<reference evidence="1 2" key="1">
    <citation type="submission" date="2024-01" db="EMBL/GenBank/DDBJ databases">
        <title>The genomes of 5 underutilized Papilionoideae crops provide insights into root nodulation and disease resistance.</title>
        <authorList>
            <person name="Yuan L."/>
        </authorList>
    </citation>
    <scope>NUCLEOTIDE SEQUENCE [LARGE SCALE GENOMIC DNA]</scope>
    <source>
        <strain evidence="1">LY-2023</strain>
        <tissue evidence="1">Leaf</tissue>
    </source>
</reference>
<evidence type="ECO:0000313" key="1">
    <source>
        <dbReference type="EMBL" id="KAK7311423.1"/>
    </source>
</evidence>
<gene>
    <name evidence="1" type="ORF">RJT34_09558</name>
</gene>
<organism evidence="1 2">
    <name type="scientific">Clitoria ternatea</name>
    <name type="common">Butterfly pea</name>
    <dbReference type="NCBI Taxonomy" id="43366"/>
    <lineage>
        <taxon>Eukaryota</taxon>
        <taxon>Viridiplantae</taxon>
        <taxon>Streptophyta</taxon>
        <taxon>Embryophyta</taxon>
        <taxon>Tracheophyta</taxon>
        <taxon>Spermatophyta</taxon>
        <taxon>Magnoliopsida</taxon>
        <taxon>eudicotyledons</taxon>
        <taxon>Gunneridae</taxon>
        <taxon>Pentapetalae</taxon>
        <taxon>rosids</taxon>
        <taxon>fabids</taxon>
        <taxon>Fabales</taxon>
        <taxon>Fabaceae</taxon>
        <taxon>Papilionoideae</taxon>
        <taxon>50 kb inversion clade</taxon>
        <taxon>NPAAA clade</taxon>
        <taxon>indigoferoid/millettioid clade</taxon>
        <taxon>Phaseoleae</taxon>
        <taxon>Clitoria</taxon>
    </lineage>
</organism>
<sequence length="137" mass="15993">MREKKGKVCLLGSGGGVRWLVSAHPPTKESDRMNVLLSLSEYHVKKTAECGKGLILDGSEWVSFTDFGIGNVDSLGWFWMDQNRFFLIIYMYLYRGWDTKKCYNLQLQLREKKNEFESLRSDHSQEYGNHYNRAVRS</sequence>
<protein>
    <submittedName>
        <fullName evidence="1">Uncharacterized protein</fullName>
    </submittedName>
</protein>
<accession>A0AAN9K706</accession>